<organism evidence="1 2">
    <name type="scientific">Candidatus Francisella endociliophora</name>
    <dbReference type="NCBI Taxonomy" id="653937"/>
    <lineage>
        <taxon>Bacteria</taxon>
        <taxon>Pseudomonadati</taxon>
        <taxon>Pseudomonadota</taxon>
        <taxon>Gammaproteobacteria</taxon>
        <taxon>Thiotrichales</taxon>
        <taxon>Francisellaceae</taxon>
        <taxon>Francisella</taxon>
    </lineage>
</organism>
<protein>
    <submittedName>
        <fullName evidence="1">Uncharacterized protein</fullName>
    </submittedName>
</protein>
<dbReference type="Proteomes" id="UP000029672">
    <property type="component" value="Chromosome"/>
</dbReference>
<gene>
    <name evidence="1" type="ORF">LO80_03120</name>
</gene>
<dbReference type="EMBL" id="CP009574">
    <property type="protein sequence ID" value="AIT09064.1"/>
    <property type="molecule type" value="Genomic_DNA"/>
</dbReference>
<dbReference type="STRING" id="1547445.LO80_03120"/>
<evidence type="ECO:0000313" key="1">
    <source>
        <dbReference type="EMBL" id="AIT09064.1"/>
    </source>
</evidence>
<accession>A0A097ENC7</accession>
<evidence type="ECO:0000313" key="2">
    <source>
        <dbReference type="Proteomes" id="UP000029672"/>
    </source>
</evidence>
<dbReference type="RefSeq" id="WP_040008463.1">
    <property type="nucleotide sequence ID" value="NZ_CP009574.1"/>
</dbReference>
<keyword evidence="2" id="KW-1185">Reference proteome</keyword>
<dbReference type="AlphaFoldDB" id="A0A097ENC7"/>
<proteinExistence type="predicted"/>
<dbReference type="HOGENOM" id="CLU_2408980_0_0_6"/>
<name>A0A097ENC7_9GAMM</name>
<sequence length="92" mass="10311">MATNPYTVAQGSDYVEIDLTLFGIADGDTFMMKNTGERGIEIFSSATLPDSSLRGWPIESKEKESYLKKVGENLYIRNINKYSPDQVIVIEV</sequence>
<reference evidence="1 2" key="1">
    <citation type="submission" date="2014-10" db="EMBL/GenBank/DDBJ databases">
        <title>Whole genome sequence of Francisella endociliophora strain FSC1006, isolated from a laboratory culture of the marine ciliate Euplotes raikovi.</title>
        <authorList>
            <person name="Granberg M."/>
            <person name="Backman S."/>
            <person name="Lundmark E."/>
            <person name="Nilsson E."/>
            <person name="Karlsson E."/>
            <person name="Thelaus J."/>
            <person name="Ohrman C."/>
            <person name="Larkeryd A."/>
            <person name="Stenberg P."/>
        </authorList>
    </citation>
    <scope>NUCLEOTIDE SEQUENCE [LARGE SCALE GENOMIC DNA]</scope>
    <source>
        <strain evidence="1 2">FSC1006</strain>
    </source>
</reference>
<dbReference type="KEGG" id="frf:LO80_03120"/>